<protein>
    <submittedName>
        <fullName evidence="2">Uncharacterized protein</fullName>
    </submittedName>
</protein>
<gene>
    <name evidence="2" type="ORF">PLEPLA_LOCUS11004</name>
</gene>
<feature type="region of interest" description="Disordered" evidence="1">
    <location>
        <begin position="1"/>
        <end position="26"/>
    </location>
</feature>
<evidence type="ECO:0000256" key="1">
    <source>
        <dbReference type="SAM" id="MobiDB-lite"/>
    </source>
</evidence>
<reference evidence="2" key="1">
    <citation type="submission" date="2020-03" db="EMBL/GenBank/DDBJ databases">
        <authorList>
            <person name="Weist P."/>
        </authorList>
    </citation>
    <scope>NUCLEOTIDE SEQUENCE</scope>
</reference>
<keyword evidence="3" id="KW-1185">Reference proteome</keyword>
<sequence>MLGRPGWSNQEDTSGNPEEQPDVAGENRTSVKKFCGFYTAAGKATNQAFNYLDIWLGWAWMPRNSPSRPGLQSPPLCHRSEHPESSVKAPLTEFGYKSFIRHWDPALGVWMGVFSPSMRLLTAGSRTSKRPSFQDNTEDISVK</sequence>
<evidence type="ECO:0000313" key="2">
    <source>
        <dbReference type="EMBL" id="CAB1423086.1"/>
    </source>
</evidence>
<accession>A0A9N7U311</accession>
<comment type="caution">
    <text evidence="2">The sequence shown here is derived from an EMBL/GenBank/DDBJ whole genome shotgun (WGS) entry which is preliminary data.</text>
</comment>
<dbReference type="AlphaFoldDB" id="A0A9N7U311"/>
<name>A0A9N7U311_PLEPL</name>
<organism evidence="2 3">
    <name type="scientific">Pleuronectes platessa</name>
    <name type="common">European plaice</name>
    <dbReference type="NCBI Taxonomy" id="8262"/>
    <lineage>
        <taxon>Eukaryota</taxon>
        <taxon>Metazoa</taxon>
        <taxon>Chordata</taxon>
        <taxon>Craniata</taxon>
        <taxon>Vertebrata</taxon>
        <taxon>Euteleostomi</taxon>
        <taxon>Actinopterygii</taxon>
        <taxon>Neopterygii</taxon>
        <taxon>Teleostei</taxon>
        <taxon>Neoteleostei</taxon>
        <taxon>Acanthomorphata</taxon>
        <taxon>Carangaria</taxon>
        <taxon>Pleuronectiformes</taxon>
        <taxon>Pleuronectoidei</taxon>
        <taxon>Pleuronectidae</taxon>
        <taxon>Pleuronectes</taxon>
    </lineage>
</organism>
<proteinExistence type="predicted"/>
<evidence type="ECO:0000313" key="3">
    <source>
        <dbReference type="Proteomes" id="UP001153269"/>
    </source>
</evidence>
<feature type="compositionally biased region" description="Polar residues" evidence="1">
    <location>
        <begin position="7"/>
        <end position="17"/>
    </location>
</feature>
<dbReference type="Proteomes" id="UP001153269">
    <property type="component" value="Unassembled WGS sequence"/>
</dbReference>
<dbReference type="EMBL" id="CADEAL010000634">
    <property type="protein sequence ID" value="CAB1423086.1"/>
    <property type="molecule type" value="Genomic_DNA"/>
</dbReference>